<feature type="compositionally biased region" description="Polar residues" evidence="6">
    <location>
        <begin position="200"/>
        <end position="231"/>
    </location>
</feature>
<keyword evidence="10" id="KW-1185">Reference proteome</keyword>
<dbReference type="GO" id="GO:0005737">
    <property type="term" value="C:cytoplasm"/>
    <property type="evidence" value="ECO:0007669"/>
    <property type="project" value="TreeGrafter"/>
</dbReference>
<comment type="caution">
    <text evidence="9">The sequence shown here is derived from an EMBL/GenBank/DDBJ whole genome shotgun (WGS) entry which is preliminary data.</text>
</comment>
<feature type="domain" description="Arf-GAP" evidence="8">
    <location>
        <begin position="14"/>
        <end position="127"/>
    </location>
</feature>
<evidence type="ECO:0000259" key="8">
    <source>
        <dbReference type="PROSITE" id="PS50115"/>
    </source>
</evidence>
<proteinExistence type="predicted"/>
<dbReference type="PROSITE" id="PS50115">
    <property type="entry name" value="ARFGAP"/>
    <property type="match status" value="1"/>
</dbReference>
<evidence type="ECO:0000256" key="1">
    <source>
        <dbReference type="ARBA" id="ARBA00022468"/>
    </source>
</evidence>
<evidence type="ECO:0000256" key="6">
    <source>
        <dbReference type="SAM" id="MobiDB-lite"/>
    </source>
</evidence>
<keyword evidence="3 5" id="KW-0863">Zinc-finger</keyword>
<keyword evidence="1" id="KW-0343">GTPase activation</keyword>
<dbReference type="GO" id="GO:0043565">
    <property type="term" value="F:sequence-specific DNA binding"/>
    <property type="evidence" value="ECO:0007669"/>
    <property type="project" value="InterPro"/>
</dbReference>
<dbReference type="PROSITE" id="PS50114">
    <property type="entry name" value="GATA_ZN_FINGER_2"/>
    <property type="match status" value="1"/>
</dbReference>
<accession>A0A9P6WLH2</accession>
<feature type="domain" description="GATA-type" evidence="7">
    <location>
        <begin position="23"/>
        <end position="63"/>
    </location>
</feature>
<evidence type="ECO:0008006" key="11">
    <source>
        <dbReference type="Google" id="ProtNLM"/>
    </source>
</evidence>
<evidence type="ECO:0000259" key="7">
    <source>
        <dbReference type="PROSITE" id="PS50114"/>
    </source>
</evidence>
<evidence type="ECO:0000256" key="2">
    <source>
        <dbReference type="ARBA" id="ARBA00022723"/>
    </source>
</evidence>
<dbReference type="FunFam" id="1.10.220.150:FF:000009">
    <property type="entry name" value="stromal membrane-associated protein 1 isoform X1"/>
    <property type="match status" value="1"/>
</dbReference>
<dbReference type="Proteomes" id="UP000697127">
    <property type="component" value="Unassembled WGS sequence"/>
</dbReference>
<dbReference type="PRINTS" id="PR00405">
    <property type="entry name" value="REVINTRACTNG"/>
</dbReference>
<evidence type="ECO:0000313" key="9">
    <source>
        <dbReference type="EMBL" id="KAG0689141.1"/>
    </source>
</evidence>
<dbReference type="PANTHER" id="PTHR45705">
    <property type="entry name" value="FI20236P1"/>
    <property type="match status" value="1"/>
</dbReference>
<dbReference type="EMBL" id="PUHW01000099">
    <property type="protein sequence ID" value="KAG0689141.1"/>
    <property type="molecule type" value="Genomic_DNA"/>
</dbReference>
<feature type="region of interest" description="Disordered" evidence="6">
    <location>
        <begin position="320"/>
        <end position="348"/>
    </location>
</feature>
<evidence type="ECO:0000256" key="3">
    <source>
        <dbReference type="ARBA" id="ARBA00022771"/>
    </source>
</evidence>
<feature type="compositionally biased region" description="Low complexity" evidence="6">
    <location>
        <begin position="320"/>
        <end position="337"/>
    </location>
</feature>
<dbReference type="InterPro" id="IPR001164">
    <property type="entry name" value="ArfGAP_dom"/>
</dbReference>
<dbReference type="GO" id="GO:0006355">
    <property type="term" value="P:regulation of DNA-templated transcription"/>
    <property type="evidence" value="ECO:0007669"/>
    <property type="project" value="InterPro"/>
</dbReference>
<evidence type="ECO:0000313" key="10">
    <source>
        <dbReference type="Proteomes" id="UP000697127"/>
    </source>
</evidence>
<dbReference type="OrthoDB" id="10266696at2759"/>
<dbReference type="InterPro" id="IPR051718">
    <property type="entry name" value="ARF_GTPase-activating"/>
</dbReference>
<dbReference type="PANTHER" id="PTHR45705:SF1">
    <property type="entry name" value="FI20236P1"/>
    <property type="match status" value="1"/>
</dbReference>
<name>A0A9P6WLH2_9ASCO</name>
<dbReference type="SMART" id="SM00105">
    <property type="entry name" value="ArfGap"/>
    <property type="match status" value="1"/>
</dbReference>
<feature type="compositionally biased region" description="Low complexity" evidence="6">
    <location>
        <begin position="232"/>
        <end position="246"/>
    </location>
</feature>
<gene>
    <name evidence="9" type="ORF">C6P40_005514</name>
</gene>
<sequence length="348" mass="38592">MSHNKSHATTARNKARLMELLKDPSNKHCADCKTSRNPRWASWNLGMFICIRCSGIHRSLGTHITRVKSVDLDSWTDEQTDSMCNWGNKRANSYWEAKLKPRTQQEVELGGYVPLDAKVESFVRTKYVLGKWKDDGTRDPSRYSGDANSNRVISQQQQSPAQQQQQQQQLHAQSQPQLQKQQHDPLASLLDIGPPKAVPFQQSVSTSSLLDRPSNVNRSRTNPTLSLLEQHSSPSTPTTQQQQQQQRSNNRPDLKKSILSLYSSSPSPSASNVSLGGGYSNGANTMYRTTSASTAGSNSNLYSNMNPLINNNNATNSASNIWNSSSDSNSSAPSKNLIGDDPFKNVWN</sequence>
<reference evidence="9" key="1">
    <citation type="submission" date="2020-11" db="EMBL/GenBank/DDBJ databases">
        <title>Kefir isolates.</title>
        <authorList>
            <person name="Marcisauskas S."/>
            <person name="Kim Y."/>
            <person name="Blasche S."/>
        </authorList>
    </citation>
    <scope>NUCLEOTIDE SEQUENCE</scope>
    <source>
        <strain evidence="9">Olga-1</strain>
    </source>
</reference>
<dbReference type="InterPro" id="IPR037278">
    <property type="entry name" value="ARFGAP/RecO"/>
</dbReference>
<evidence type="ECO:0000256" key="5">
    <source>
        <dbReference type="PROSITE-ProRule" id="PRU00094"/>
    </source>
</evidence>
<dbReference type="InterPro" id="IPR000679">
    <property type="entry name" value="Znf_GATA"/>
</dbReference>
<dbReference type="InterPro" id="IPR038508">
    <property type="entry name" value="ArfGAP_dom_sf"/>
</dbReference>
<organism evidence="9 10">
    <name type="scientific">Pichia californica</name>
    <dbReference type="NCBI Taxonomy" id="460514"/>
    <lineage>
        <taxon>Eukaryota</taxon>
        <taxon>Fungi</taxon>
        <taxon>Dikarya</taxon>
        <taxon>Ascomycota</taxon>
        <taxon>Saccharomycotina</taxon>
        <taxon>Pichiomycetes</taxon>
        <taxon>Pichiales</taxon>
        <taxon>Pichiaceae</taxon>
        <taxon>Pichia</taxon>
    </lineage>
</organism>
<dbReference type="AlphaFoldDB" id="A0A9P6WLH2"/>
<feature type="region of interest" description="Disordered" evidence="6">
    <location>
        <begin position="134"/>
        <end position="252"/>
    </location>
</feature>
<feature type="compositionally biased region" description="Low complexity" evidence="6">
    <location>
        <begin position="155"/>
        <end position="180"/>
    </location>
</feature>
<keyword evidence="2" id="KW-0479">Metal-binding</keyword>
<dbReference type="InterPro" id="IPR044732">
    <property type="entry name" value="ArfGAP_SMAP1-like"/>
</dbReference>
<dbReference type="GO" id="GO:0008270">
    <property type="term" value="F:zinc ion binding"/>
    <property type="evidence" value="ECO:0007669"/>
    <property type="project" value="UniProtKB-KW"/>
</dbReference>
<dbReference type="Gene3D" id="1.10.220.150">
    <property type="entry name" value="Arf GTPase activating protein"/>
    <property type="match status" value="1"/>
</dbReference>
<protein>
    <recommendedName>
        <fullName evidence="11">Arf-GAP domain-containing protein</fullName>
    </recommendedName>
</protein>
<evidence type="ECO:0000256" key="4">
    <source>
        <dbReference type="ARBA" id="ARBA00022833"/>
    </source>
</evidence>
<dbReference type="GO" id="GO:0005096">
    <property type="term" value="F:GTPase activator activity"/>
    <property type="evidence" value="ECO:0007669"/>
    <property type="project" value="UniProtKB-KW"/>
</dbReference>
<dbReference type="SUPFAM" id="SSF57863">
    <property type="entry name" value="ArfGap/RecO-like zinc finger"/>
    <property type="match status" value="1"/>
</dbReference>
<dbReference type="Pfam" id="PF01412">
    <property type="entry name" value="ArfGap"/>
    <property type="match status" value="1"/>
</dbReference>
<keyword evidence="4" id="KW-0862">Zinc</keyword>
<dbReference type="CDD" id="cd08839">
    <property type="entry name" value="ArfGap_SMAP"/>
    <property type="match status" value="1"/>
</dbReference>